<feature type="region of interest" description="Disordered" evidence="1">
    <location>
        <begin position="239"/>
        <end position="267"/>
    </location>
</feature>
<feature type="domain" description="Ketopantoate reductase C-terminal" evidence="3">
    <location>
        <begin position="284"/>
        <end position="381"/>
    </location>
</feature>
<dbReference type="SUPFAM" id="SSF48179">
    <property type="entry name" value="6-phosphogluconate dehydrogenase C-terminal domain-like"/>
    <property type="match status" value="1"/>
</dbReference>
<evidence type="ECO:0000259" key="3">
    <source>
        <dbReference type="Pfam" id="PF08546"/>
    </source>
</evidence>
<feature type="domain" description="Ketopantoate reductase N-terminal" evidence="2">
    <location>
        <begin position="7"/>
        <end position="172"/>
    </location>
</feature>
<dbReference type="Gene3D" id="3.40.50.720">
    <property type="entry name" value="NAD(P)-binding Rossmann-like Domain"/>
    <property type="match status" value="1"/>
</dbReference>
<dbReference type="InterPro" id="IPR008927">
    <property type="entry name" value="6-PGluconate_DH-like_C_sf"/>
</dbReference>
<reference evidence="4 5" key="1">
    <citation type="journal article" date="2014" name="PLoS Genet.">
        <title>Analysis of the Phlebiopsis gigantea genome, transcriptome and secretome provides insight into its pioneer colonization strategies of wood.</title>
        <authorList>
            <person name="Hori C."/>
            <person name="Ishida T."/>
            <person name="Igarashi K."/>
            <person name="Samejima M."/>
            <person name="Suzuki H."/>
            <person name="Master E."/>
            <person name="Ferreira P."/>
            <person name="Ruiz-Duenas F.J."/>
            <person name="Held B."/>
            <person name="Canessa P."/>
            <person name="Larrondo L.F."/>
            <person name="Schmoll M."/>
            <person name="Druzhinina I.S."/>
            <person name="Kubicek C.P."/>
            <person name="Gaskell J.A."/>
            <person name="Kersten P."/>
            <person name="St John F."/>
            <person name="Glasner J."/>
            <person name="Sabat G."/>
            <person name="Splinter BonDurant S."/>
            <person name="Syed K."/>
            <person name="Yadav J."/>
            <person name="Mgbeahuruike A.C."/>
            <person name="Kovalchuk A."/>
            <person name="Asiegbu F.O."/>
            <person name="Lackner G."/>
            <person name="Hoffmeister D."/>
            <person name="Rencoret J."/>
            <person name="Gutierrez A."/>
            <person name="Sun H."/>
            <person name="Lindquist E."/>
            <person name="Barry K."/>
            <person name="Riley R."/>
            <person name="Grigoriev I.V."/>
            <person name="Henrissat B."/>
            <person name="Kues U."/>
            <person name="Berka R.M."/>
            <person name="Martinez A.T."/>
            <person name="Covert S.F."/>
            <person name="Blanchette R.A."/>
            <person name="Cullen D."/>
        </authorList>
    </citation>
    <scope>NUCLEOTIDE SEQUENCE [LARGE SCALE GENOMIC DNA]</scope>
    <source>
        <strain evidence="4 5">11061_1 CR5-6</strain>
    </source>
</reference>
<evidence type="ECO:0000313" key="5">
    <source>
        <dbReference type="Proteomes" id="UP000053257"/>
    </source>
</evidence>
<dbReference type="GO" id="GO:0005737">
    <property type="term" value="C:cytoplasm"/>
    <property type="evidence" value="ECO:0007669"/>
    <property type="project" value="TreeGrafter"/>
</dbReference>
<proteinExistence type="predicted"/>
<evidence type="ECO:0000259" key="2">
    <source>
        <dbReference type="Pfam" id="PF02558"/>
    </source>
</evidence>
<feature type="compositionally biased region" description="Polar residues" evidence="1">
    <location>
        <begin position="248"/>
        <end position="267"/>
    </location>
</feature>
<gene>
    <name evidence="4" type="ORF">PHLGIDRAFT_30837</name>
</gene>
<dbReference type="InterPro" id="IPR051402">
    <property type="entry name" value="KPR-Related"/>
</dbReference>
<protein>
    <recommendedName>
        <fullName evidence="6">Ketopantoate reductase C-terminal domain-containing protein</fullName>
    </recommendedName>
</protein>
<dbReference type="STRING" id="745531.A0A0C3S5I7"/>
<dbReference type="EMBL" id="KN840538">
    <property type="protein sequence ID" value="KIP05632.1"/>
    <property type="molecule type" value="Genomic_DNA"/>
</dbReference>
<dbReference type="PANTHER" id="PTHR21708">
    <property type="entry name" value="PROBABLE 2-DEHYDROPANTOATE 2-REDUCTASE"/>
    <property type="match status" value="1"/>
</dbReference>
<accession>A0A0C3S5I7</accession>
<dbReference type="Pfam" id="PF02558">
    <property type="entry name" value="ApbA"/>
    <property type="match status" value="1"/>
</dbReference>
<evidence type="ECO:0000313" key="4">
    <source>
        <dbReference type="EMBL" id="KIP05632.1"/>
    </source>
</evidence>
<dbReference type="PANTHER" id="PTHR21708:SF43">
    <property type="entry name" value="KETOPANTOATE REDUCTASE C-TERMINAL DOMAIN-CONTAINING PROTEIN"/>
    <property type="match status" value="1"/>
</dbReference>
<dbReference type="Gene3D" id="1.10.1040.10">
    <property type="entry name" value="N-(1-d-carboxylethyl)-l-norvaline Dehydrogenase, domain 2"/>
    <property type="match status" value="1"/>
</dbReference>
<dbReference type="Proteomes" id="UP000053257">
    <property type="component" value="Unassembled WGS sequence"/>
</dbReference>
<sequence>MAPPKDVLLVGFGAVGAIYSLILQRSGQTCVTVVARSNYEAVSKNGMHFQSRKYGDIKGWKPDRLFPSLDGAMDRSYSHVVVTTKAIPEITRTPDLLAPLLSQPYASKYSQPTYVLLQNGLGVERDLYEALKKVDSASEPRIISTANWIGTNLLAPDVVQHNHFDRVQMGVYRPTTTTTSNTPAEEAVLKEFSEMLAAGGSEVSVYPEIQRIKFSKNFWNCVLGSTAALSRLPLNAVFRPPQRDPGASAQSDPAEETSTPPEHLTTSQKAVADILHRSHQIHETTIPLIYDALTEMYNLGVALFPATENDPGLDPNSAINLLKSTSEHNGQTESNHKASMLVDLEHGRPMELDVVVGEVVRLGRKNGISMPRIETLYALLLIIQDQLLRSYRSRRT</sequence>
<dbReference type="InterPro" id="IPR013752">
    <property type="entry name" value="KPA_reductase"/>
</dbReference>
<dbReference type="OrthoDB" id="3609at2759"/>
<dbReference type="HOGENOM" id="CLU_031468_2_1_1"/>
<dbReference type="Pfam" id="PF08546">
    <property type="entry name" value="ApbA_C"/>
    <property type="match status" value="1"/>
</dbReference>
<organism evidence="4 5">
    <name type="scientific">Phlebiopsis gigantea (strain 11061_1 CR5-6)</name>
    <name type="common">White-rot fungus</name>
    <name type="synonym">Peniophora gigantea</name>
    <dbReference type="NCBI Taxonomy" id="745531"/>
    <lineage>
        <taxon>Eukaryota</taxon>
        <taxon>Fungi</taxon>
        <taxon>Dikarya</taxon>
        <taxon>Basidiomycota</taxon>
        <taxon>Agaricomycotina</taxon>
        <taxon>Agaricomycetes</taxon>
        <taxon>Polyporales</taxon>
        <taxon>Phanerochaetaceae</taxon>
        <taxon>Phlebiopsis</taxon>
    </lineage>
</organism>
<keyword evidence="5" id="KW-1185">Reference proteome</keyword>
<dbReference type="AlphaFoldDB" id="A0A0C3S5I7"/>
<name>A0A0C3S5I7_PHLG1</name>
<evidence type="ECO:0008006" key="6">
    <source>
        <dbReference type="Google" id="ProtNLM"/>
    </source>
</evidence>
<dbReference type="InterPro" id="IPR013332">
    <property type="entry name" value="KPR_N"/>
</dbReference>
<dbReference type="InterPro" id="IPR013328">
    <property type="entry name" value="6PGD_dom2"/>
</dbReference>
<evidence type="ECO:0000256" key="1">
    <source>
        <dbReference type="SAM" id="MobiDB-lite"/>
    </source>
</evidence>